<evidence type="ECO:0000313" key="2">
    <source>
        <dbReference type="Proteomes" id="UP000199167"/>
    </source>
</evidence>
<accession>A0A1I0NRR5</accession>
<dbReference type="STRING" id="364200.SAMN04488515_0755"/>
<sequence>MRFIAMLTLMAGPVAAEDWSPLITDDAIYGALAGRTLIYDAYTRQQFGADGSTQYITERFSEGRWAARDGQYCSQWPPSDGWTCYYIELNESAVKFISPDRTESVGTYRK</sequence>
<reference evidence="1 2" key="1">
    <citation type="submission" date="2016-10" db="EMBL/GenBank/DDBJ databases">
        <authorList>
            <person name="de Groot N.N."/>
        </authorList>
    </citation>
    <scope>NUCLEOTIDE SEQUENCE [LARGE SCALE GENOMIC DNA]</scope>
    <source>
        <strain evidence="1 2">DSM 17925</strain>
    </source>
</reference>
<dbReference type="EMBL" id="FOIZ01000001">
    <property type="protein sequence ID" value="SEW03596.1"/>
    <property type="molecule type" value="Genomic_DNA"/>
</dbReference>
<proteinExistence type="predicted"/>
<dbReference type="RefSeq" id="WP_089990443.1">
    <property type="nucleotide sequence ID" value="NZ_FOIZ01000001.1"/>
</dbReference>
<gene>
    <name evidence="1" type="ORF">SAMN04488515_0755</name>
</gene>
<dbReference type="OrthoDB" id="7360198at2"/>
<dbReference type="Proteomes" id="UP000199167">
    <property type="component" value="Unassembled WGS sequence"/>
</dbReference>
<organism evidence="1 2">
    <name type="scientific">Cognatiyoonia koreensis</name>
    <dbReference type="NCBI Taxonomy" id="364200"/>
    <lineage>
        <taxon>Bacteria</taxon>
        <taxon>Pseudomonadati</taxon>
        <taxon>Pseudomonadota</taxon>
        <taxon>Alphaproteobacteria</taxon>
        <taxon>Rhodobacterales</taxon>
        <taxon>Paracoccaceae</taxon>
        <taxon>Cognatiyoonia</taxon>
    </lineage>
</organism>
<evidence type="ECO:0000313" key="1">
    <source>
        <dbReference type="EMBL" id="SEW03596.1"/>
    </source>
</evidence>
<dbReference type="AlphaFoldDB" id="A0A1I0NRR5"/>
<protein>
    <submittedName>
        <fullName evidence="1">Uncharacterized protein</fullName>
    </submittedName>
</protein>
<name>A0A1I0NRR5_9RHOB</name>
<keyword evidence="2" id="KW-1185">Reference proteome</keyword>